<reference evidence="1" key="1">
    <citation type="submission" date="2017-02" db="EMBL/GenBank/DDBJ databases">
        <title>Delving into the versatile metabolic prowess of the omnipresent phylum Bacteroidetes.</title>
        <authorList>
            <person name="Nobu M.K."/>
            <person name="Mei R."/>
            <person name="Narihiro T."/>
            <person name="Kuroda K."/>
            <person name="Liu W.-T."/>
        </authorList>
    </citation>
    <scope>NUCLEOTIDE SEQUENCE</scope>
    <source>
        <strain evidence="1">ADurb.Bin280</strain>
    </source>
</reference>
<dbReference type="SUPFAM" id="SSF51445">
    <property type="entry name" value="(Trans)glycosidases"/>
    <property type="match status" value="1"/>
</dbReference>
<dbReference type="Gene3D" id="3.20.20.80">
    <property type="entry name" value="Glycosidases"/>
    <property type="match status" value="1"/>
</dbReference>
<name>A0A1V5SD51_9BACT</name>
<organism evidence="1">
    <name type="scientific">candidate division WS2 bacterium ADurb.Bin280</name>
    <dbReference type="NCBI Taxonomy" id="1852829"/>
    <lineage>
        <taxon>Bacteria</taxon>
        <taxon>candidate division WS2</taxon>
    </lineage>
</organism>
<dbReference type="Proteomes" id="UP000485367">
    <property type="component" value="Unassembled WGS sequence"/>
</dbReference>
<protein>
    <submittedName>
        <fullName evidence="1">Uncharacterized protein</fullName>
    </submittedName>
</protein>
<accession>A0A1V5SD51</accession>
<dbReference type="AlphaFoldDB" id="A0A1V5SD51"/>
<dbReference type="InterPro" id="IPR017853">
    <property type="entry name" value="GH"/>
</dbReference>
<sequence>MKKTLGILLIISAILITFAILYTKYFDTSDKTATNSDSSVLNLQKENFVWGANTSCYQIDGYVEETADKQIEIINDLKINTVRMFLERRISLEPFEVIYDEKANDSFVEKLKENNKDIVMIVDGDIINSATIDGFDQESAGYQMGKYAASRYKGKIKYYQIANEVTGTSIKPSDPSFTGPTFKGDYNVEYSTERYRALLGWLKGMQKGIRESDEQAKIVISGHWHLYFIIDKLIKDGIDPDVIGWAWYSDDGDDITERDLGEGKSFNLAAKLNEFGRDVWIIELNSTKGSYNESKKRNDEEYQSNFLKKMVPNLIETGLIKGILIYTLFDTPSFADGRDESETHWGLVNVSKNKNGSVVFKTKKAFSTFRSLIEKYSN</sequence>
<gene>
    <name evidence="1" type="ORF">BWY43_00513</name>
</gene>
<dbReference type="EMBL" id="MWBO01000031">
    <property type="protein sequence ID" value="OQA52446.1"/>
    <property type="molecule type" value="Genomic_DNA"/>
</dbReference>
<evidence type="ECO:0000313" key="1">
    <source>
        <dbReference type="EMBL" id="OQA52446.1"/>
    </source>
</evidence>
<comment type="caution">
    <text evidence="1">The sequence shown here is derived from an EMBL/GenBank/DDBJ whole genome shotgun (WGS) entry which is preliminary data.</text>
</comment>
<proteinExistence type="predicted"/>